<feature type="compositionally biased region" description="Basic and acidic residues" evidence="1">
    <location>
        <begin position="748"/>
        <end position="765"/>
    </location>
</feature>
<dbReference type="OrthoDB" id="3071730at2759"/>
<dbReference type="Proteomes" id="UP000807469">
    <property type="component" value="Unassembled WGS sequence"/>
</dbReference>
<gene>
    <name evidence="2" type="ORF">BDN70DRAFT_893023</name>
</gene>
<name>A0A9P5Z755_9AGAR</name>
<evidence type="ECO:0000313" key="3">
    <source>
        <dbReference type="Proteomes" id="UP000807469"/>
    </source>
</evidence>
<feature type="region of interest" description="Disordered" evidence="1">
    <location>
        <begin position="748"/>
        <end position="767"/>
    </location>
</feature>
<feature type="compositionally biased region" description="Polar residues" evidence="1">
    <location>
        <begin position="665"/>
        <end position="676"/>
    </location>
</feature>
<feature type="compositionally biased region" description="Polar residues" evidence="1">
    <location>
        <begin position="29"/>
        <end position="43"/>
    </location>
</feature>
<feature type="region of interest" description="Disordered" evidence="1">
    <location>
        <begin position="944"/>
        <end position="967"/>
    </location>
</feature>
<feature type="compositionally biased region" description="Basic and acidic residues" evidence="1">
    <location>
        <begin position="792"/>
        <end position="809"/>
    </location>
</feature>
<reference evidence="2" key="1">
    <citation type="submission" date="2020-11" db="EMBL/GenBank/DDBJ databases">
        <authorList>
            <consortium name="DOE Joint Genome Institute"/>
            <person name="Ahrendt S."/>
            <person name="Riley R."/>
            <person name="Andreopoulos W."/>
            <person name="Labutti K."/>
            <person name="Pangilinan J."/>
            <person name="Ruiz-Duenas F.J."/>
            <person name="Barrasa J.M."/>
            <person name="Sanchez-Garcia M."/>
            <person name="Camarero S."/>
            <person name="Miyauchi S."/>
            <person name="Serrano A."/>
            <person name="Linde D."/>
            <person name="Babiker R."/>
            <person name="Drula E."/>
            <person name="Ayuso-Fernandez I."/>
            <person name="Pacheco R."/>
            <person name="Padilla G."/>
            <person name="Ferreira P."/>
            <person name="Barriuso J."/>
            <person name="Kellner H."/>
            <person name="Castanera R."/>
            <person name="Alfaro M."/>
            <person name="Ramirez L."/>
            <person name="Pisabarro A.G."/>
            <person name="Kuo A."/>
            <person name="Tritt A."/>
            <person name="Lipzen A."/>
            <person name="He G."/>
            <person name="Yan M."/>
            <person name="Ng V."/>
            <person name="Cullen D."/>
            <person name="Martin F."/>
            <person name="Rosso M.-N."/>
            <person name="Henrissat B."/>
            <person name="Hibbett D."/>
            <person name="Martinez A.T."/>
            <person name="Grigoriev I.V."/>
        </authorList>
    </citation>
    <scope>NUCLEOTIDE SEQUENCE</scope>
    <source>
        <strain evidence="2">CIRM-BRFM 674</strain>
    </source>
</reference>
<keyword evidence="3" id="KW-1185">Reference proteome</keyword>
<feature type="compositionally biased region" description="Basic and acidic residues" evidence="1">
    <location>
        <begin position="507"/>
        <end position="520"/>
    </location>
</feature>
<evidence type="ECO:0000313" key="2">
    <source>
        <dbReference type="EMBL" id="KAF9481843.1"/>
    </source>
</evidence>
<comment type="caution">
    <text evidence="2">The sequence shown here is derived from an EMBL/GenBank/DDBJ whole genome shotgun (WGS) entry which is preliminary data.</text>
</comment>
<accession>A0A9P5Z755</accession>
<proteinExistence type="predicted"/>
<sequence>MGNVNESKERGRVDSPGSDSTVDFEDNDSLSSSVLDYDASTSDLPIKLFFPSRPSPSEFESEDRDPLRAAELSKNPNLPNIHDVEPPTVQHEVAYTKAPEPREELPKDDSFPLSESALPVSFDLLVEPSPILSDGSDIFHTPDMSNLDLVESNLTEFQTSYGVETKSSFLPADISNAHITQVSENVHAHHVLLGATEYTPEELFIQRLQGESTTILPIQNRILVKKEVFFEDEEIKELNYAEVCEEHEKLQSESLRQITKDTNSEEYITSSRVPYSTVHKMAERQAITVIGKISESSEDLHSFSAEKNAADHQHDEGLFSILVFERDAMEVANLCGTVSFTPQVQAHQEFESEGSLPDLRRWASLLVHERAVNEEPSLIEETTKELTTANAIFLDGSPAPKSRSSPLSIDWAYPIDDGAAPLPNITSSAIEEVVPDLESDTNSPLFLPNPYVALPNSADSNLPLDISSSEAQIPRLCLVTASANAGSSLVNKSQTRYPFDTSIAPGEGKDDSLQDRRNPKQSESPVTVSHMLGISPEPFASPNEFSKLQDALAIRPSCSPIERAPHQQSLEGCVPSSATNSPDAIELDVAPALLNPENQGILAAVFDEVCGAVLVSTGANDIFAPIPGKMDILSVTVSEMPNAERKQVIDDKANPVEPHQAQIKQLSSDSQHTSECPNWALAPIDPPKPTKGSEKQLAKVDSKRFLARRGKQKADDAVSAVAIPQTPTLYPSDHVSTTLAYFPEPKEAHKSLNESKAETLPRDKGQQFSLNQSISNAAISLVGSSKTTSSSEKTRTGRSKFDKNREHIRPNSGTEIVPAPSDMGEDVRAHASTYPHKPAKFTERRAPDSSVSFLLTNPLGSVGVLHDPTLIALGEDTNVKLKEIQKSPTVSNLCDSFSALTLETQGKKVEVETFEDKIVAILSETHRNKHSDIRSLNFSSKKADTLMESQPSSPSFKVPHGSDPARVSWSSDEQEFQANRRPASLPWRAGIAKALSRHLEISQESQHNLSFSAIKHQAILKASANEDFVHHTADKTLQVGHEEFPLHAREYGEPVRVNLPSTVKPLERLERLPDLSQSDFGGTSNHTTRPAFFSHIPVATRVLVNRSVGTENDSVLPIAPMSFVNAESWQSTAPFHLVQRTSAMLTQPDANQLRPGYRYNTVPLPESHPRELGSASQFFKKPKAYQAHQHCVPNLFAETNQTSSSRLSMLAGPAPQTQYPFSALQRAKSREFLNNSYMQGQYCERKHIEHARSNYVGLTDFSMNFQPATENMEWGYTQPSGPSDAPFFRNGRRSVNEPIPSGSQEVYIHPQDLQHHKFTFRNNAK</sequence>
<organism evidence="2 3">
    <name type="scientific">Pholiota conissans</name>
    <dbReference type="NCBI Taxonomy" id="109636"/>
    <lineage>
        <taxon>Eukaryota</taxon>
        <taxon>Fungi</taxon>
        <taxon>Dikarya</taxon>
        <taxon>Basidiomycota</taxon>
        <taxon>Agaricomycotina</taxon>
        <taxon>Agaricomycetes</taxon>
        <taxon>Agaricomycetidae</taxon>
        <taxon>Agaricales</taxon>
        <taxon>Agaricineae</taxon>
        <taxon>Strophariaceae</taxon>
        <taxon>Pholiota</taxon>
    </lineage>
</organism>
<feature type="region of interest" description="Disordered" evidence="1">
    <location>
        <begin position="498"/>
        <end position="527"/>
    </location>
</feature>
<evidence type="ECO:0000256" key="1">
    <source>
        <dbReference type="SAM" id="MobiDB-lite"/>
    </source>
</evidence>
<feature type="region of interest" description="Disordered" evidence="1">
    <location>
        <begin position="781"/>
        <end position="826"/>
    </location>
</feature>
<dbReference type="EMBL" id="MU155173">
    <property type="protein sequence ID" value="KAF9481843.1"/>
    <property type="molecule type" value="Genomic_DNA"/>
</dbReference>
<feature type="compositionally biased region" description="Low complexity" evidence="1">
    <location>
        <begin position="49"/>
        <end position="58"/>
    </location>
</feature>
<feature type="compositionally biased region" description="Basic and acidic residues" evidence="1">
    <location>
        <begin position="691"/>
        <end position="700"/>
    </location>
</feature>
<feature type="compositionally biased region" description="Basic and acidic residues" evidence="1">
    <location>
        <begin position="1"/>
        <end position="13"/>
    </location>
</feature>
<feature type="region of interest" description="Disordered" evidence="1">
    <location>
        <begin position="665"/>
        <end position="700"/>
    </location>
</feature>
<feature type="region of interest" description="Disordered" evidence="1">
    <location>
        <begin position="1"/>
        <end position="84"/>
    </location>
</feature>
<protein>
    <submittedName>
        <fullName evidence="2">Uncharacterized protein</fullName>
    </submittedName>
</protein>